<keyword evidence="2" id="KW-1185">Reference proteome</keyword>
<protein>
    <submittedName>
        <fullName evidence="1">Uncharacterized protein</fullName>
    </submittedName>
</protein>
<dbReference type="PANTHER" id="PTHR38566:SF1">
    <property type="entry name" value="CHROMOSOME UNDETERMINED SCAFFOLD_18, WHOLE GENOME SHOTGUN SEQUENCE"/>
    <property type="match status" value="1"/>
</dbReference>
<evidence type="ECO:0000313" key="1">
    <source>
        <dbReference type="EMBL" id="KAG7177617.1"/>
    </source>
</evidence>
<dbReference type="PANTHER" id="PTHR38566">
    <property type="entry name" value="RNA_LIG_T4_1 DOMAIN-CONTAINING PROTEIN"/>
    <property type="match status" value="1"/>
</dbReference>
<organism evidence="1 2">
    <name type="scientific">Homarus americanus</name>
    <name type="common">American lobster</name>
    <dbReference type="NCBI Taxonomy" id="6706"/>
    <lineage>
        <taxon>Eukaryota</taxon>
        <taxon>Metazoa</taxon>
        <taxon>Ecdysozoa</taxon>
        <taxon>Arthropoda</taxon>
        <taxon>Crustacea</taxon>
        <taxon>Multicrustacea</taxon>
        <taxon>Malacostraca</taxon>
        <taxon>Eumalacostraca</taxon>
        <taxon>Eucarida</taxon>
        <taxon>Decapoda</taxon>
        <taxon>Pleocyemata</taxon>
        <taxon>Astacidea</taxon>
        <taxon>Nephropoidea</taxon>
        <taxon>Nephropidae</taxon>
        <taxon>Homarus</taxon>
    </lineage>
</organism>
<gene>
    <name evidence="1" type="ORF">Hamer_G008261</name>
</gene>
<name>A0A8J5TV11_HOMAM</name>
<comment type="caution">
    <text evidence="1">The sequence shown here is derived from an EMBL/GenBank/DDBJ whole genome shotgun (WGS) entry which is preliminary data.</text>
</comment>
<reference evidence="1" key="1">
    <citation type="journal article" date="2021" name="Sci. Adv.">
        <title>The American lobster genome reveals insights on longevity, neural, and immune adaptations.</title>
        <authorList>
            <person name="Polinski J.M."/>
            <person name="Zimin A.V."/>
            <person name="Clark K.F."/>
            <person name="Kohn A.B."/>
            <person name="Sadowski N."/>
            <person name="Timp W."/>
            <person name="Ptitsyn A."/>
            <person name="Khanna P."/>
            <person name="Romanova D.Y."/>
            <person name="Williams P."/>
            <person name="Greenwood S.J."/>
            <person name="Moroz L.L."/>
            <person name="Walt D.R."/>
            <person name="Bodnar A.G."/>
        </authorList>
    </citation>
    <scope>NUCLEOTIDE SEQUENCE</scope>
    <source>
        <strain evidence="1">GMGI-L3</strain>
    </source>
</reference>
<dbReference type="AlphaFoldDB" id="A0A8J5TV11"/>
<evidence type="ECO:0000313" key="2">
    <source>
        <dbReference type="Proteomes" id="UP000747542"/>
    </source>
</evidence>
<dbReference type="EMBL" id="JAHLQT010001931">
    <property type="protein sequence ID" value="KAG7177617.1"/>
    <property type="molecule type" value="Genomic_DNA"/>
</dbReference>
<accession>A0A8J5TV11</accession>
<proteinExistence type="predicted"/>
<sequence>MDQPLSVENLKMILLDLYEKKFSRCLPESFLSSLNTLICDAERSEQAAKILQTTSKRMKEDKKVRIVSGDVPAGILPLGITATLQDIRVSGYGPDDEIYSKNPEVRKMIPRGATLLDMKGRLSCFDVVIYANKKFTGGIGDEDDEEVENNELWKQYFLEDPDTVSKVICMTKLNGEAAHFSGRYIDGQFYLIAGSKNVHLLFRERGNIDLYEGERYAVVARTVLDTLESIDVQRRHLMYSLLHHSKCTAVCELLQPSNQHIVNLNHLEKPQLNIISLTSVYREQETSLIALPPHHTLDVLDALGFSCPAHSKISAEELEQHQNKTLGETFLKWMNNEIQENREEASNIRPRFPVMWQRFLKDTRQTDKIIP</sequence>
<dbReference type="Proteomes" id="UP000747542">
    <property type="component" value="Unassembled WGS sequence"/>
</dbReference>